<dbReference type="Gene3D" id="3.40.50.10440">
    <property type="entry name" value="Dihydroxyacetone kinase, domain 1"/>
    <property type="match status" value="1"/>
</dbReference>
<reference evidence="7" key="1">
    <citation type="submission" date="2021-02" db="EMBL/GenBank/DDBJ databases">
        <title>Sequencing the genomes of 1000 actinobacteria strains.</title>
        <authorList>
            <person name="Klenk H.-P."/>
        </authorList>
    </citation>
    <scope>NUCLEOTIDE SEQUENCE</scope>
    <source>
        <strain evidence="7">DSM 22850</strain>
    </source>
</reference>
<dbReference type="SUPFAM" id="SSF101473">
    <property type="entry name" value="DhaL-like"/>
    <property type="match status" value="1"/>
</dbReference>
<protein>
    <submittedName>
        <fullName evidence="7">Dihydroxyacetone kinase</fullName>
        <ecNumber evidence="7">2.7.1.29</ecNumber>
    </submittedName>
</protein>
<evidence type="ECO:0000313" key="8">
    <source>
        <dbReference type="Proteomes" id="UP000675163"/>
    </source>
</evidence>
<evidence type="ECO:0000256" key="2">
    <source>
        <dbReference type="ARBA" id="ARBA00022741"/>
    </source>
</evidence>
<evidence type="ECO:0000259" key="6">
    <source>
        <dbReference type="PROSITE" id="PS51481"/>
    </source>
</evidence>
<keyword evidence="3 7" id="KW-0418">Kinase</keyword>
<organism evidence="7 8">
    <name type="scientific">Leucobacter exalbidus</name>
    <dbReference type="NCBI Taxonomy" id="662960"/>
    <lineage>
        <taxon>Bacteria</taxon>
        <taxon>Bacillati</taxon>
        <taxon>Actinomycetota</taxon>
        <taxon>Actinomycetes</taxon>
        <taxon>Micrococcales</taxon>
        <taxon>Microbacteriaceae</taxon>
        <taxon>Leucobacter</taxon>
    </lineage>
</organism>
<evidence type="ECO:0000256" key="1">
    <source>
        <dbReference type="ARBA" id="ARBA00022679"/>
    </source>
</evidence>
<evidence type="ECO:0000313" key="7">
    <source>
        <dbReference type="EMBL" id="MBP1326851.1"/>
    </source>
</evidence>
<dbReference type="PROSITE" id="PS51480">
    <property type="entry name" value="DHAL"/>
    <property type="match status" value="1"/>
</dbReference>
<dbReference type="GO" id="GO:0005524">
    <property type="term" value="F:ATP binding"/>
    <property type="evidence" value="ECO:0007669"/>
    <property type="project" value="UniProtKB-KW"/>
</dbReference>
<keyword evidence="2" id="KW-0547">Nucleotide-binding</keyword>
<comment type="caution">
    <text evidence="7">The sequence shown here is derived from an EMBL/GenBank/DDBJ whole genome shotgun (WGS) entry which is preliminary data.</text>
</comment>
<dbReference type="InterPro" id="IPR004006">
    <property type="entry name" value="DhaK_dom"/>
</dbReference>
<keyword evidence="8" id="KW-1185">Reference proteome</keyword>
<keyword evidence="4" id="KW-0067">ATP-binding</keyword>
<dbReference type="GO" id="GO:0019563">
    <property type="term" value="P:glycerol catabolic process"/>
    <property type="evidence" value="ECO:0007669"/>
    <property type="project" value="TreeGrafter"/>
</dbReference>
<proteinExistence type="predicted"/>
<dbReference type="SMART" id="SM01120">
    <property type="entry name" value="Dak2"/>
    <property type="match status" value="1"/>
</dbReference>
<dbReference type="Pfam" id="PF02733">
    <property type="entry name" value="Dak1"/>
    <property type="match status" value="1"/>
</dbReference>
<accession>A0A940T6C1</accession>
<dbReference type="Gene3D" id="3.30.1180.20">
    <property type="entry name" value="Dihydroxyacetone kinase, domain 2"/>
    <property type="match status" value="1"/>
</dbReference>
<feature type="domain" description="DhaL" evidence="5">
    <location>
        <begin position="362"/>
        <end position="550"/>
    </location>
</feature>
<dbReference type="AlphaFoldDB" id="A0A940T6C1"/>
<dbReference type="PANTHER" id="PTHR28629">
    <property type="entry name" value="TRIOKINASE/FMN CYCLASE"/>
    <property type="match status" value="1"/>
</dbReference>
<dbReference type="SUPFAM" id="SSF82549">
    <property type="entry name" value="DAK1/DegV-like"/>
    <property type="match status" value="1"/>
</dbReference>
<dbReference type="PROSITE" id="PS51481">
    <property type="entry name" value="DHAK"/>
    <property type="match status" value="1"/>
</dbReference>
<dbReference type="PANTHER" id="PTHR28629:SF4">
    <property type="entry name" value="TRIOKINASE_FMN CYCLASE"/>
    <property type="match status" value="1"/>
</dbReference>
<gene>
    <name evidence="7" type="ORF">JOF28_002083</name>
</gene>
<dbReference type="Pfam" id="PF02734">
    <property type="entry name" value="Dak2"/>
    <property type="match status" value="1"/>
</dbReference>
<dbReference type="GO" id="GO:0005829">
    <property type="term" value="C:cytosol"/>
    <property type="evidence" value="ECO:0007669"/>
    <property type="project" value="TreeGrafter"/>
</dbReference>
<dbReference type="RefSeq" id="WP_209705693.1">
    <property type="nucleotide sequence ID" value="NZ_JAFIDA010000001.1"/>
</dbReference>
<keyword evidence="1 7" id="KW-0808">Transferase</keyword>
<evidence type="ECO:0000256" key="3">
    <source>
        <dbReference type="ARBA" id="ARBA00022777"/>
    </source>
</evidence>
<dbReference type="Gene3D" id="1.25.40.340">
    <property type="match status" value="1"/>
</dbReference>
<dbReference type="FunFam" id="3.40.50.10440:FF:000001">
    <property type="entry name" value="Dihydroxyacetone kinase, DhaK subunit"/>
    <property type="match status" value="1"/>
</dbReference>
<evidence type="ECO:0000259" key="5">
    <source>
        <dbReference type="PROSITE" id="PS51480"/>
    </source>
</evidence>
<dbReference type="InterPro" id="IPR004007">
    <property type="entry name" value="DhaL_dom"/>
</dbReference>
<sequence length="578" mass="58680">MSESSPTEQAVPTTRLFLPTDNSLELEALRGFVASHGDTLSLTEEPLFVSVRETNPARVVGLVSGGGSGHEPLHAGFVGQGGLDAAVPGRVFASPHNTQVLEASKKVAGSDGVLLIVKNYTGDIIHFGIAAERLAMEGVPVAQIVVDDDVATDDPTTGTGRRGTGATAVVEKLLGARADQGASLAELEQLGNEIIADSRSLAVATGPLTSFATGEEAFEITPGTVEYGIGIHGEPAPETVPATSLEALVKRMTDDILASLPGGTDRVIAVVNGLGGATPLELGAIMHTLEANLTARAITIDSALVGTFVSALDMRGFMITLTKSDDQRRELWLAKAALPGVPATSAYVPVVQPKSETAAVSIPANAIVDAVAARAAAAHAALTRLDQLAGDGDFGDNLVSGVTGAANEADDNGIERLARSFLDNVGGSSGPLIGLLLSAVSAAFADQGENINSVDAAVRFRTGIAEGLAAIQRVGGAQPGDRTMVDALHGAVTCTEDNTVALCRALIAGAQQTSELRAKRGRASYVGERALGAPDAGAIGVSMVLTTIAGSIDPANAAECAALFTALLDELTAAAQAA</sequence>
<dbReference type="EMBL" id="JAFIDA010000001">
    <property type="protein sequence ID" value="MBP1326851.1"/>
    <property type="molecule type" value="Genomic_DNA"/>
</dbReference>
<dbReference type="InterPro" id="IPR050861">
    <property type="entry name" value="Dihydroxyacetone_Kinase"/>
</dbReference>
<evidence type="ECO:0000256" key="4">
    <source>
        <dbReference type="ARBA" id="ARBA00022840"/>
    </source>
</evidence>
<dbReference type="InterPro" id="IPR036117">
    <property type="entry name" value="DhaL_dom_sf"/>
</dbReference>
<dbReference type="Proteomes" id="UP000675163">
    <property type="component" value="Unassembled WGS sequence"/>
</dbReference>
<dbReference type="EC" id="2.7.1.29" evidence="7"/>
<name>A0A940T6C1_9MICO</name>
<dbReference type="GO" id="GO:0004371">
    <property type="term" value="F:glycerone kinase activity"/>
    <property type="evidence" value="ECO:0007669"/>
    <property type="project" value="UniProtKB-EC"/>
</dbReference>
<feature type="domain" description="DhaK" evidence="6">
    <location>
        <begin position="20"/>
        <end position="341"/>
    </location>
</feature>